<feature type="region of interest" description="Disordered" evidence="8">
    <location>
        <begin position="480"/>
        <end position="512"/>
    </location>
</feature>
<accession>A0ABD2M189</accession>
<feature type="chain" id="PRO_5044857168" description="L-type lectin-like domain-containing protein" evidence="10">
    <location>
        <begin position="35"/>
        <end position="552"/>
    </location>
</feature>
<keyword evidence="5 9" id="KW-1133">Transmembrane helix</keyword>
<evidence type="ECO:0000256" key="7">
    <source>
        <dbReference type="ARBA" id="ARBA00023157"/>
    </source>
</evidence>
<dbReference type="EMBL" id="JBICBT010000191">
    <property type="protein sequence ID" value="KAL3121283.1"/>
    <property type="molecule type" value="Genomic_DNA"/>
</dbReference>
<feature type="region of interest" description="Disordered" evidence="8">
    <location>
        <begin position="281"/>
        <end position="321"/>
    </location>
</feature>
<protein>
    <recommendedName>
        <fullName evidence="11">L-type lectin-like domain-containing protein</fullName>
    </recommendedName>
</protein>
<keyword evidence="3 10" id="KW-0732">Signal</keyword>
<dbReference type="Gene3D" id="2.60.120.200">
    <property type="match status" value="1"/>
</dbReference>
<keyword evidence="13" id="KW-1185">Reference proteome</keyword>
<reference evidence="12 13" key="1">
    <citation type="submission" date="2024-10" db="EMBL/GenBank/DDBJ databases">
        <authorList>
            <person name="Kim D."/>
        </authorList>
    </citation>
    <scope>NUCLEOTIDE SEQUENCE [LARGE SCALE GENOMIC DNA]</scope>
    <source>
        <strain evidence="12">BH-2024</strain>
    </source>
</reference>
<evidence type="ECO:0000256" key="8">
    <source>
        <dbReference type="SAM" id="MobiDB-lite"/>
    </source>
</evidence>
<dbReference type="PROSITE" id="PS51328">
    <property type="entry name" value="L_LECTIN_LIKE"/>
    <property type="match status" value="1"/>
</dbReference>
<dbReference type="GO" id="GO:0030246">
    <property type="term" value="F:carbohydrate binding"/>
    <property type="evidence" value="ECO:0007669"/>
    <property type="project" value="UniProtKB-KW"/>
</dbReference>
<dbReference type="SUPFAM" id="SSF49899">
    <property type="entry name" value="Concanavalin A-like lectins/glucanases"/>
    <property type="match status" value="1"/>
</dbReference>
<evidence type="ECO:0000313" key="12">
    <source>
        <dbReference type="EMBL" id="KAL3121283.1"/>
    </source>
</evidence>
<dbReference type="PANTHER" id="PTHR12223:SF28">
    <property type="entry name" value="LECTIN, MANNOSE BINDING 1 LIKE"/>
    <property type="match status" value="1"/>
</dbReference>
<evidence type="ECO:0000256" key="10">
    <source>
        <dbReference type="SAM" id="SignalP"/>
    </source>
</evidence>
<gene>
    <name evidence="12" type="ORF">niasHT_008265</name>
</gene>
<evidence type="ECO:0000256" key="6">
    <source>
        <dbReference type="ARBA" id="ARBA00023136"/>
    </source>
</evidence>
<dbReference type="InterPro" id="IPR013320">
    <property type="entry name" value="ConA-like_dom_sf"/>
</dbReference>
<keyword evidence="6 9" id="KW-0472">Membrane</keyword>
<dbReference type="CDD" id="cd06902">
    <property type="entry name" value="lectin_ERGIC-53_ERGL"/>
    <property type="match status" value="1"/>
</dbReference>
<dbReference type="GO" id="GO:0033116">
    <property type="term" value="C:endoplasmic reticulum-Golgi intermediate compartment membrane"/>
    <property type="evidence" value="ECO:0007669"/>
    <property type="project" value="UniProtKB-SubCell"/>
</dbReference>
<feature type="domain" description="L-type lectin-like" evidence="11">
    <location>
        <begin position="40"/>
        <end position="263"/>
    </location>
</feature>
<dbReference type="InterPro" id="IPR051136">
    <property type="entry name" value="Intracellular_Lectin-GPT"/>
</dbReference>
<evidence type="ECO:0000256" key="9">
    <source>
        <dbReference type="SAM" id="Phobius"/>
    </source>
</evidence>
<sequence length="552" mass="62556">MCRNSSPLVNSEFFRTIFSLSLLTLVHFLGLSSAQQDAIRRFEYKHSFRTPNLAQRDGTIPFWTVAGDAIASGEQLRLAPSMRSRKGLAWNKRAFTESDHFELQFAFKVTGQGRIGGDGLAIWYTAQQGTLGPVFGANDYWTGMAIMLDSFDNDGQRNNPAISLMINDGTRAFDHHTDGSNQVLSTCQRDFRNKQYPVHIKVEYFRNTLTVHVSDGMSATPRFEMCIRAEHIFLPKAGFFGVSAATGGLADDHDVLDFTVFSLFTDIAQLEHAKQQLATEERSRAQAEFERQQQEYEKERQKFKEQHPEKAKSDEEDDQAKYYEDAQQRELRLIYEAQANIHTTIQKMELQLNKIVHWQQQQQQLQQQAGAVQQQGGGAAVPPAAGTFLAHEKNELILGMRELSATLREMKNYVTETYTRAYNIEQKVIQQQQHQQQQQAQAGGAGVGTAVHPNAAADQTLVRNYLEQIQQEVRQIRSNQQMVAQQQQQNHQQNQQQQQQHHQYGTSNNSPTTMATTSCVSSTMLITIILLQTVALGALIFIRSKSDKAKFY</sequence>
<dbReference type="Pfam" id="PF03388">
    <property type="entry name" value="Lectin_leg-like"/>
    <property type="match status" value="1"/>
</dbReference>
<dbReference type="FunFam" id="2.60.120.200:FF:000028">
    <property type="entry name" value="Blast:Protein ERGIC-53"/>
    <property type="match status" value="1"/>
</dbReference>
<evidence type="ECO:0000256" key="2">
    <source>
        <dbReference type="ARBA" id="ARBA00022692"/>
    </source>
</evidence>
<evidence type="ECO:0000256" key="1">
    <source>
        <dbReference type="ARBA" id="ARBA00004151"/>
    </source>
</evidence>
<proteinExistence type="predicted"/>
<dbReference type="InterPro" id="IPR005052">
    <property type="entry name" value="Lectin_leg"/>
</dbReference>
<name>A0ABD2M189_9BILA</name>
<feature type="transmembrane region" description="Helical" evidence="9">
    <location>
        <begin position="524"/>
        <end position="542"/>
    </location>
</feature>
<keyword evidence="7" id="KW-1015">Disulfide bond</keyword>
<comment type="caution">
    <text evidence="12">The sequence shown here is derived from an EMBL/GenBank/DDBJ whole genome shotgun (WGS) entry which is preliminary data.</text>
</comment>
<dbReference type="AlphaFoldDB" id="A0ABD2M189"/>
<evidence type="ECO:0000313" key="13">
    <source>
        <dbReference type="Proteomes" id="UP001620626"/>
    </source>
</evidence>
<dbReference type="PANTHER" id="PTHR12223">
    <property type="entry name" value="VESICULAR MANNOSE-BINDING LECTIN"/>
    <property type="match status" value="1"/>
</dbReference>
<keyword evidence="2 9" id="KW-0812">Transmembrane</keyword>
<comment type="subcellular location">
    <subcellularLocation>
        <location evidence="1">Endoplasmic reticulum-Golgi intermediate compartment membrane</location>
        <topology evidence="1">Single-pass type I membrane protein</topology>
    </subcellularLocation>
</comment>
<evidence type="ECO:0000256" key="4">
    <source>
        <dbReference type="ARBA" id="ARBA00022734"/>
    </source>
</evidence>
<evidence type="ECO:0000256" key="5">
    <source>
        <dbReference type="ARBA" id="ARBA00022989"/>
    </source>
</evidence>
<keyword evidence="4" id="KW-0430">Lectin</keyword>
<dbReference type="GO" id="GO:0012505">
    <property type="term" value="C:endomembrane system"/>
    <property type="evidence" value="ECO:0007669"/>
    <property type="project" value="UniProtKB-ARBA"/>
</dbReference>
<evidence type="ECO:0000256" key="3">
    <source>
        <dbReference type="ARBA" id="ARBA00022729"/>
    </source>
</evidence>
<organism evidence="12 13">
    <name type="scientific">Heterodera trifolii</name>
    <dbReference type="NCBI Taxonomy" id="157864"/>
    <lineage>
        <taxon>Eukaryota</taxon>
        <taxon>Metazoa</taxon>
        <taxon>Ecdysozoa</taxon>
        <taxon>Nematoda</taxon>
        <taxon>Chromadorea</taxon>
        <taxon>Rhabditida</taxon>
        <taxon>Tylenchina</taxon>
        <taxon>Tylenchomorpha</taxon>
        <taxon>Tylenchoidea</taxon>
        <taxon>Heteroderidae</taxon>
        <taxon>Heteroderinae</taxon>
        <taxon>Heterodera</taxon>
    </lineage>
</organism>
<dbReference type="Proteomes" id="UP001620626">
    <property type="component" value="Unassembled WGS sequence"/>
</dbReference>
<evidence type="ECO:0000259" key="11">
    <source>
        <dbReference type="PROSITE" id="PS51328"/>
    </source>
</evidence>
<feature type="signal peptide" evidence="10">
    <location>
        <begin position="1"/>
        <end position="34"/>
    </location>
</feature>
<feature type="compositionally biased region" description="Low complexity" evidence="8">
    <location>
        <begin position="480"/>
        <end position="503"/>
    </location>
</feature>